<dbReference type="Proteomes" id="UP001138793">
    <property type="component" value="Unassembled WGS sequence"/>
</dbReference>
<reference evidence="12" key="1">
    <citation type="submission" date="2021-03" db="EMBL/GenBank/DDBJ databases">
        <title>Genomic Encyclopedia of Type Strains, Phase IV (KMG-IV): sequencing the most valuable type-strain genomes for metagenomic binning, comparative biology and taxonomic classification.</title>
        <authorList>
            <person name="Goeker M."/>
        </authorList>
    </citation>
    <scope>NUCLEOTIDE SEQUENCE</scope>
    <source>
        <strain evidence="12">DSM 107338</strain>
    </source>
</reference>
<dbReference type="SUPFAM" id="SSF53927">
    <property type="entry name" value="Cytidine deaminase-like"/>
    <property type="match status" value="1"/>
</dbReference>
<dbReference type="EC" id="3.5.4.10" evidence="10"/>
<evidence type="ECO:0000313" key="13">
    <source>
        <dbReference type="Proteomes" id="UP001138793"/>
    </source>
</evidence>
<keyword evidence="13" id="KW-1185">Reference proteome</keyword>
<comment type="pathway">
    <text evidence="2 10">Purine metabolism; IMP biosynthesis via de novo pathway; 5-formamido-1-(5-phospho-D-ribosyl)imidazole-4-carboxamide from 5-amino-1-(5-phospho-D-ribosyl)imidazole-4-carboxamide (10-formyl THF route): step 1/1.</text>
</comment>
<dbReference type="InterPro" id="IPR036914">
    <property type="entry name" value="MGS-like_dom_sf"/>
</dbReference>
<protein>
    <recommendedName>
        <fullName evidence="10">Bifunctional purine biosynthesis protein PurH</fullName>
    </recommendedName>
    <domain>
        <recommendedName>
            <fullName evidence="10">Phosphoribosylaminoimidazolecarboxamide formyltransferase</fullName>
            <ecNumber evidence="10">2.1.2.3</ecNumber>
        </recommendedName>
        <alternativeName>
            <fullName evidence="10">AICAR transformylase</fullName>
        </alternativeName>
    </domain>
    <domain>
        <recommendedName>
            <fullName evidence="10">IMP cyclohydrolase</fullName>
            <ecNumber evidence="10">3.5.4.10</ecNumber>
        </recommendedName>
        <alternativeName>
            <fullName evidence="10">ATIC</fullName>
        </alternativeName>
        <alternativeName>
            <fullName evidence="10">IMP synthase</fullName>
        </alternativeName>
        <alternativeName>
            <fullName evidence="10">Inosinicase</fullName>
        </alternativeName>
    </domain>
</protein>
<dbReference type="Pfam" id="PF01808">
    <property type="entry name" value="AICARFT_IMPCHas"/>
    <property type="match status" value="1"/>
</dbReference>
<dbReference type="SMART" id="SM00798">
    <property type="entry name" value="AICARFT_IMPCHas"/>
    <property type="match status" value="1"/>
</dbReference>
<dbReference type="GO" id="GO:0005829">
    <property type="term" value="C:cytosol"/>
    <property type="evidence" value="ECO:0007669"/>
    <property type="project" value="TreeGrafter"/>
</dbReference>
<keyword evidence="6 10" id="KW-0378">Hydrolase</keyword>
<evidence type="ECO:0000256" key="8">
    <source>
        <dbReference type="ARBA" id="ARBA00050488"/>
    </source>
</evidence>
<dbReference type="FunFam" id="3.40.140.20:FF:000002">
    <property type="entry name" value="Bifunctional purine biosynthesis protein PurH"/>
    <property type="match status" value="1"/>
</dbReference>
<dbReference type="Gene3D" id="3.40.140.20">
    <property type="match status" value="2"/>
</dbReference>
<dbReference type="HAMAP" id="MF_00139">
    <property type="entry name" value="PurH"/>
    <property type="match status" value="1"/>
</dbReference>
<dbReference type="EMBL" id="JAGGMB010000020">
    <property type="protein sequence ID" value="MBP2079729.1"/>
    <property type="molecule type" value="Genomic_DNA"/>
</dbReference>
<dbReference type="EC" id="2.1.2.3" evidence="10"/>
<dbReference type="PANTHER" id="PTHR11692:SF0">
    <property type="entry name" value="BIFUNCTIONAL PURINE BIOSYNTHESIS PROTEIN ATIC"/>
    <property type="match status" value="1"/>
</dbReference>
<dbReference type="PROSITE" id="PS51855">
    <property type="entry name" value="MGS"/>
    <property type="match status" value="1"/>
</dbReference>
<dbReference type="GO" id="GO:0004643">
    <property type="term" value="F:phosphoribosylaminoimidazolecarboxamide formyltransferase activity"/>
    <property type="evidence" value="ECO:0007669"/>
    <property type="project" value="UniProtKB-UniRule"/>
</dbReference>
<comment type="catalytic activity">
    <reaction evidence="8 10">
        <text>(6R)-10-formyltetrahydrofolate + 5-amino-1-(5-phospho-beta-D-ribosyl)imidazole-4-carboxamide = 5-formamido-1-(5-phospho-D-ribosyl)imidazole-4-carboxamide + (6S)-5,6,7,8-tetrahydrofolate</text>
        <dbReference type="Rhea" id="RHEA:22192"/>
        <dbReference type="ChEBI" id="CHEBI:57453"/>
        <dbReference type="ChEBI" id="CHEBI:58467"/>
        <dbReference type="ChEBI" id="CHEBI:58475"/>
        <dbReference type="ChEBI" id="CHEBI:195366"/>
        <dbReference type="EC" id="2.1.2.3"/>
    </reaction>
</comment>
<evidence type="ECO:0000256" key="10">
    <source>
        <dbReference type="HAMAP-Rule" id="MF_00139"/>
    </source>
</evidence>
<comment type="caution">
    <text evidence="12">The sequence shown here is derived from an EMBL/GenBank/DDBJ whole genome shotgun (WGS) entry which is preliminary data.</text>
</comment>
<evidence type="ECO:0000256" key="5">
    <source>
        <dbReference type="ARBA" id="ARBA00022755"/>
    </source>
</evidence>
<comment type="domain">
    <text evidence="10">The IMP cyclohydrolase activity resides in the N-terminal region.</text>
</comment>
<dbReference type="PANTHER" id="PTHR11692">
    <property type="entry name" value="BIFUNCTIONAL PURINE BIOSYNTHESIS PROTEIN PURH"/>
    <property type="match status" value="1"/>
</dbReference>
<evidence type="ECO:0000313" key="12">
    <source>
        <dbReference type="EMBL" id="MBP2079729.1"/>
    </source>
</evidence>
<gene>
    <name evidence="10" type="primary">purH</name>
    <name evidence="12" type="ORF">J2Z64_004028</name>
</gene>
<accession>A0A9X0YW40</accession>
<dbReference type="GO" id="GO:0003937">
    <property type="term" value="F:IMP cyclohydrolase activity"/>
    <property type="evidence" value="ECO:0007669"/>
    <property type="project" value="UniProtKB-UniRule"/>
</dbReference>
<evidence type="ECO:0000256" key="1">
    <source>
        <dbReference type="ARBA" id="ARBA00004844"/>
    </source>
</evidence>
<dbReference type="RefSeq" id="WP_149475356.1">
    <property type="nucleotide sequence ID" value="NZ_JAGGMB010000020.1"/>
</dbReference>
<dbReference type="PIRSF" id="PIRSF000414">
    <property type="entry name" value="AICARFT_IMPCHas"/>
    <property type="match status" value="1"/>
</dbReference>
<comment type="pathway">
    <text evidence="1 10">Purine metabolism; IMP biosynthesis via de novo pathway; IMP from 5-formamido-1-(5-phospho-D-ribosyl)imidazole-4-carboxamide: step 1/1.</text>
</comment>
<dbReference type="AlphaFoldDB" id="A0A9X0YW40"/>
<dbReference type="OrthoDB" id="9802065at2"/>
<dbReference type="NCBIfam" id="NF002049">
    <property type="entry name" value="PRK00881.1"/>
    <property type="match status" value="1"/>
</dbReference>
<sequence length="510" mass="55604">MSKRALISVSDKSNLTAFATGLVEAGYEIISTGGTLRTLVDAGIEAKPVDDVTGFPEIMDGRVKTLHPLVHGGLLGKRSNPDHMKQMEENNISPIDMVVVNLYPFKQTLEKQGVSNEEIIENIDIGGPTMLRSAAKNFEGVAVVVDPADYDKVLQAIQTDKLDSEIRKQLAAKVFRHTANYDAMIAQYFMSETNEEFPETYTVTYEKVQDLRYGENPHQQAAFYRNPINKNTSLATAKQLHGKELSYNNIQDANAALEILAEYTAPAAVAVKHMNPCGIGVSETMEGAFNRAYDADPISIFGGIVACNREIDQATAEKLSEIFLEIVIAPRFSADALEILTRKKNIRLLELELTSDTTPMKKLTTVSGGVLIQNSDDGNVSVDDLKVATKREPTEEELENLLFAWKAVKHVKSNAILLAKDNQTIGVGAGQMNRIGAANIAIEQAGDKAEGSVMASDAFFPMPDTVEAAVKAGITAIIQPGGSKRDQDSIDVCDEHGIAMVYTGMRHFKH</sequence>
<evidence type="ECO:0000256" key="9">
    <source>
        <dbReference type="ARBA" id="ARBA00050687"/>
    </source>
</evidence>
<organism evidence="12 13">
    <name type="scientific">Oceanobacillus polygoni</name>
    <dbReference type="NCBI Taxonomy" id="1235259"/>
    <lineage>
        <taxon>Bacteria</taxon>
        <taxon>Bacillati</taxon>
        <taxon>Bacillota</taxon>
        <taxon>Bacilli</taxon>
        <taxon>Bacillales</taxon>
        <taxon>Bacillaceae</taxon>
        <taxon>Oceanobacillus</taxon>
    </lineage>
</organism>
<keyword evidence="5 10" id="KW-0658">Purine biosynthesis</keyword>
<comment type="catalytic activity">
    <reaction evidence="9 10">
        <text>IMP + H2O = 5-formamido-1-(5-phospho-D-ribosyl)imidazole-4-carboxamide</text>
        <dbReference type="Rhea" id="RHEA:18445"/>
        <dbReference type="ChEBI" id="CHEBI:15377"/>
        <dbReference type="ChEBI" id="CHEBI:58053"/>
        <dbReference type="ChEBI" id="CHEBI:58467"/>
        <dbReference type="EC" id="3.5.4.10"/>
    </reaction>
</comment>
<dbReference type="InterPro" id="IPR002695">
    <property type="entry name" value="PurH-like"/>
</dbReference>
<proteinExistence type="inferred from homology"/>
<evidence type="ECO:0000256" key="4">
    <source>
        <dbReference type="ARBA" id="ARBA00022679"/>
    </source>
</evidence>
<keyword evidence="7 10" id="KW-0511">Multifunctional enzyme</keyword>
<dbReference type="GO" id="GO:0006189">
    <property type="term" value="P:'de novo' IMP biosynthetic process"/>
    <property type="evidence" value="ECO:0007669"/>
    <property type="project" value="UniProtKB-UniRule"/>
</dbReference>
<dbReference type="FunFam" id="3.40.50.1380:FF:000001">
    <property type="entry name" value="Bifunctional purine biosynthesis protein PurH"/>
    <property type="match status" value="1"/>
</dbReference>
<dbReference type="NCBIfam" id="TIGR00355">
    <property type="entry name" value="purH"/>
    <property type="match status" value="1"/>
</dbReference>
<feature type="domain" description="MGS-like" evidence="11">
    <location>
        <begin position="1"/>
        <end position="145"/>
    </location>
</feature>
<evidence type="ECO:0000256" key="6">
    <source>
        <dbReference type="ARBA" id="ARBA00022801"/>
    </source>
</evidence>
<evidence type="ECO:0000259" key="11">
    <source>
        <dbReference type="PROSITE" id="PS51855"/>
    </source>
</evidence>
<evidence type="ECO:0000256" key="2">
    <source>
        <dbReference type="ARBA" id="ARBA00004954"/>
    </source>
</evidence>
<dbReference type="Gene3D" id="3.40.50.1380">
    <property type="entry name" value="Methylglyoxal synthase-like domain"/>
    <property type="match status" value="1"/>
</dbReference>
<dbReference type="CDD" id="cd01421">
    <property type="entry name" value="IMPCH"/>
    <property type="match status" value="1"/>
</dbReference>
<name>A0A9X0YW40_9BACI</name>
<dbReference type="FunFam" id="3.40.140.20:FF:000001">
    <property type="entry name" value="Bifunctional purine biosynthesis protein PurH"/>
    <property type="match status" value="1"/>
</dbReference>
<dbReference type="SMART" id="SM00851">
    <property type="entry name" value="MGS"/>
    <property type="match status" value="1"/>
</dbReference>
<dbReference type="InterPro" id="IPR011607">
    <property type="entry name" value="MGS-like_dom"/>
</dbReference>
<comment type="similarity">
    <text evidence="3 10">Belongs to the PurH family.</text>
</comment>
<dbReference type="SUPFAM" id="SSF52335">
    <property type="entry name" value="Methylglyoxal synthase-like"/>
    <property type="match status" value="1"/>
</dbReference>
<dbReference type="InterPro" id="IPR024051">
    <property type="entry name" value="AICAR_Tfase_dup_dom_sf"/>
</dbReference>
<dbReference type="Pfam" id="PF02142">
    <property type="entry name" value="MGS"/>
    <property type="match status" value="1"/>
</dbReference>
<dbReference type="InterPro" id="IPR016193">
    <property type="entry name" value="Cytidine_deaminase-like"/>
</dbReference>
<evidence type="ECO:0000256" key="3">
    <source>
        <dbReference type="ARBA" id="ARBA00007667"/>
    </source>
</evidence>
<keyword evidence="4 10" id="KW-0808">Transferase</keyword>
<evidence type="ECO:0000256" key="7">
    <source>
        <dbReference type="ARBA" id="ARBA00023268"/>
    </source>
</evidence>